<dbReference type="Proteomes" id="UP001519287">
    <property type="component" value="Unassembled WGS sequence"/>
</dbReference>
<feature type="domain" description="Periplasmic copper-binding protein NosD beta helix" evidence="2">
    <location>
        <begin position="360"/>
        <end position="539"/>
    </location>
</feature>
<evidence type="ECO:0000259" key="2">
    <source>
        <dbReference type="Pfam" id="PF05048"/>
    </source>
</evidence>
<dbReference type="EMBL" id="JAGGLB010000010">
    <property type="protein sequence ID" value="MBP1991755.1"/>
    <property type="molecule type" value="Genomic_DNA"/>
</dbReference>
<sequence length="748" mass="77852">MSEIMDIVRQNDGQQGADTGASTGPGIGAGTGTDTGGNTGRATETEASFSPSGLSRRKLLAAMGGLGAAVAVGGLLFTSPRTATAAISGDVISLESVADIQTLNLTTLTDGQHFSVRSFHPGTTVGGDIFYLDKTRPKSAHNGASIVSTTVPWDGMAASLEAFLSGTGETDPTGTGCLIRLYGESINPYMFGALANGTADDTKAIQRAIDFAILLGKGVVIEGVFQTSYLRIKNGLVYLSGGNGGGELRAISGVGLAMIELWGPFFGGQVQAVSGCTISGLRLNGNHLAKRGIFGSASNQCLITGNSVYNLYDAAPDDLCGIRLHQGCTFNKIIGNHVTLPTTPPGGPLLLGYGIQVTGESISGYGGFESGAFIPPTLVCSHNLIVSNQIEQGTHGISLVAAEHNTISDNICKGQLHRGIILSPQASNNMISGNQCLDFDSSGIHLAYGSNYNVISGNKCRALSSAGEGGIQLYVGTVGNVVTGNEIYCGSNYGIYAAVESTSHKITSNIIVASRNRKAAIAVESDWNSPLPANAIYSRPNYGPPPAPRTVWGISATGHMDISDNTIMEPAAGIAAIYLAQLNDAKLTGVNVRGNVIIGAEPNHYWYFFEQTAGKSTGNQLIGNSAAGKDVARQYYSRGREQIGVVSSNVPGNSLVAYEVPPGTAQPSVAFADYISLVGYTAATNITDFIGGMEGQEIIVRLSAHATLIHNSAKIRLKGGSNLTGLSSDNYVNLKRTSGIWFEISRNF</sequence>
<dbReference type="Gene3D" id="2.160.20.10">
    <property type="entry name" value="Single-stranded right-handed beta-helix, Pectin lyase-like"/>
    <property type="match status" value="1"/>
</dbReference>
<dbReference type="Pfam" id="PF05048">
    <property type="entry name" value="NosD"/>
    <property type="match status" value="1"/>
</dbReference>
<gene>
    <name evidence="3" type="ORF">J2Z66_003362</name>
</gene>
<feature type="compositionally biased region" description="Gly residues" evidence="1">
    <location>
        <begin position="23"/>
        <end position="39"/>
    </location>
</feature>
<dbReference type="RefSeq" id="WP_209972488.1">
    <property type="nucleotide sequence ID" value="NZ_JAGGLB010000010.1"/>
</dbReference>
<dbReference type="InterPro" id="IPR006626">
    <property type="entry name" value="PbH1"/>
</dbReference>
<dbReference type="SMART" id="SM00710">
    <property type="entry name" value="PbH1"/>
    <property type="match status" value="9"/>
</dbReference>
<dbReference type="NCBIfam" id="TIGR03804">
    <property type="entry name" value="para_beta_helix"/>
    <property type="match status" value="1"/>
</dbReference>
<evidence type="ECO:0000313" key="4">
    <source>
        <dbReference type="Proteomes" id="UP001519287"/>
    </source>
</evidence>
<protein>
    <submittedName>
        <fullName evidence="3">Parallel beta-helix repeat protein</fullName>
    </submittedName>
</protein>
<keyword evidence="4" id="KW-1185">Reference proteome</keyword>
<dbReference type="InterPro" id="IPR006311">
    <property type="entry name" value="TAT_signal"/>
</dbReference>
<organism evidence="3 4">
    <name type="scientific">Paenibacillus eucommiae</name>
    <dbReference type="NCBI Taxonomy" id="1355755"/>
    <lineage>
        <taxon>Bacteria</taxon>
        <taxon>Bacillati</taxon>
        <taxon>Bacillota</taxon>
        <taxon>Bacilli</taxon>
        <taxon>Bacillales</taxon>
        <taxon>Paenibacillaceae</taxon>
        <taxon>Paenibacillus</taxon>
    </lineage>
</organism>
<dbReference type="InterPro" id="IPR007742">
    <property type="entry name" value="NosD_dom"/>
</dbReference>
<evidence type="ECO:0000256" key="1">
    <source>
        <dbReference type="SAM" id="MobiDB-lite"/>
    </source>
</evidence>
<accession>A0ABS4IW02</accession>
<reference evidence="3 4" key="1">
    <citation type="submission" date="2021-03" db="EMBL/GenBank/DDBJ databases">
        <title>Genomic Encyclopedia of Type Strains, Phase IV (KMG-IV): sequencing the most valuable type-strain genomes for metagenomic binning, comparative biology and taxonomic classification.</title>
        <authorList>
            <person name="Goeker M."/>
        </authorList>
    </citation>
    <scope>NUCLEOTIDE SEQUENCE [LARGE SCALE GENOMIC DNA]</scope>
    <source>
        <strain evidence="3 4">DSM 26048</strain>
    </source>
</reference>
<evidence type="ECO:0000313" key="3">
    <source>
        <dbReference type="EMBL" id="MBP1991755.1"/>
    </source>
</evidence>
<comment type="caution">
    <text evidence="3">The sequence shown here is derived from an EMBL/GenBank/DDBJ whole genome shotgun (WGS) entry which is preliminary data.</text>
</comment>
<dbReference type="PROSITE" id="PS51318">
    <property type="entry name" value="TAT"/>
    <property type="match status" value="1"/>
</dbReference>
<dbReference type="InterPro" id="IPR022441">
    <property type="entry name" value="Para_beta_helix_rpt-2"/>
</dbReference>
<dbReference type="SUPFAM" id="SSF51126">
    <property type="entry name" value="Pectin lyase-like"/>
    <property type="match status" value="1"/>
</dbReference>
<feature type="region of interest" description="Disordered" evidence="1">
    <location>
        <begin position="10"/>
        <end position="50"/>
    </location>
</feature>
<name>A0ABS4IW02_9BACL</name>
<proteinExistence type="predicted"/>
<dbReference type="InterPro" id="IPR012334">
    <property type="entry name" value="Pectin_lyas_fold"/>
</dbReference>
<dbReference type="InterPro" id="IPR011050">
    <property type="entry name" value="Pectin_lyase_fold/virulence"/>
</dbReference>